<dbReference type="SUPFAM" id="SSF54637">
    <property type="entry name" value="Thioesterase/thiol ester dehydrase-isomerase"/>
    <property type="match status" value="1"/>
</dbReference>
<accession>A0ABP7H2R4</accession>
<dbReference type="EMBL" id="BAABBI010000001">
    <property type="protein sequence ID" value="GAA3778251.1"/>
    <property type="molecule type" value="Genomic_DNA"/>
</dbReference>
<proteinExistence type="predicted"/>
<keyword evidence="2" id="KW-1185">Reference proteome</keyword>
<organism evidence="1 2">
    <name type="scientific">Corallibacter vietnamensis</name>
    <dbReference type="NCBI Taxonomy" id="904130"/>
    <lineage>
        <taxon>Bacteria</taxon>
        <taxon>Pseudomonadati</taxon>
        <taxon>Bacteroidota</taxon>
        <taxon>Flavobacteriia</taxon>
        <taxon>Flavobacteriales</taxon>
        <taxon>Flavobacteriaceae</taxon>
        <taxon>Corallibacter</taxon>
    </lineage>
</organism>
<reference evidence="2" key="1">
    <citation type="journal article" date="2019" name="Int. J. Syst. Evol. Microbiol.">
        <title>The Global Catalogue of Microorganisms (GCM) 10K type strain sequencing project: providing services to taxonomists for standard genome sequencing and annotation.</title>
        <authorList>
            <consortium name="The Broad Institute Genomics Platform"/>
            <consortium name="The Broad Institute Genome Sequencing Center for Infectious Disease"/>
            <person name="Wu L."/>
            <person name="Ma J."/>
        </authorList>
    </citation>
    <scope>NUCLEOTIDE SEQUENCE [LARGE SCALE GENOMIC DNA]</scope>
    <source>
        <strain evidence="2">JCM 17525</strain>
    </source>
</reference>
<dbReference type="Gene3D" id="3.10.129.10">
    <property type="entry name" value="Hotdog Thioesterase"/>
    <property type="match status" value="1"/>
</dbReference>
<evidence type="ECO:0008006" key="3">
    <source>
        <dbReference type="Google" id="ProtNLM"/>
    </source>
</evidence>
<protein>
    <recommendedName>
        <fullName evidence="3">FabZ</fullName>
    </recommendedName>
</protein>
<dbReference type="InterPro" id="IPR016776">
    <property type="entry name" value="ApeP-like_dehydratase"/>
</dbReference>
<evidence type="ECO:0000313" key="1">
    <source>
        <dbReference type="EMBL" id="GAA3778251.1"/>
    </source>
</evidence>
<name>A0ABP7H2R4_9FLAO</name>
<comment type="caution">
    <text evidence="1">The sequence shown here is derived from an EMBL/GenBank/DDBJ whole genome shotgun (WGS) entry which is preliminary data.</text>
</comment>
<dbReference type="Proteomes" id="UP001501456">
    <property type="component" value="Unassembled WGS sequence"/>
</dbReference>
<evidence type="ECO:0000313" key="2">
    <source>
        <dbReference type="Proteomes" id="UP001501456"/>
    </source>
</evidence>
<dbReference type="Pfam" id="PF22817">
    <property type="entry name" value="ApeP-like"/>
    <property type="match status" value="1"/>
</dbReference>
<gene>
    <name evidence="1" type="ORF">GCM10022271_08110</name>
</gene>
<sequence>MTTSNLPITTISHLIPQKAPFVMVDTLVDFSETKIVSSLKILDTNIFVENGIFLEPGLVENMAQTVALHTGYDYFLKGEQAPTGYIGSIKKVTVNKLPKLNETITTEAQILHEFMGVTMVTVKAFNSNNEEIASGEMKTVIAS</sequence>
<dbReference type="RefSeq" id="WP_344727368.1">
    <property type="nucleotide sequence ID" value="NZ_BAABBI010000001.1"/>
</dbReference>
<dbReference type="InterPro" id="IPR029069">
    <property type="entry name" value="HotDog_dom_sf"/>
</dbReference>